<accession>A0ACB8YZ83</accession>
<comment type="caution">
    <text evidence="1">The sequence shown here is derived from an EMBL/GenBank/DDBJ whole genome shotgun (WGS) entry which is preliminary data.</text>
</comment>
<organism evidence="1 2">
    <name type="scientific">Cichorium intybus</name>
    <name type="common">Chicory</name>
    <dbReference type="NCBI Taxonomy" id="13427"/>
    <lineage>
        <taxon>Eukaryota</taxon>
        <taxon>Viridiplantae</taxon>
        <taxon>Streptophyta</taxon>
        <taxon>Embryophyta</taxon>
        <taxon>Tracheophyta</taxon>
        <taxon>Spermatophyta</taxon>
        <taxon>Magnoliopsida</taxon>
        <taxon>eudicotyledons</taxon>
        <taxon>Gunneridae</taxon>
        <taxon>Pentapetalae</taxon>
        <taxon>asterids</taxon>
        <taxon>campanulids</taxon>
        <taxon>Asterales</taxon>
        <taxon>Asteraceae</taxon>
        <taxon>Cichorioideae</taxon>
        <taxon>Cichorieae</taxon>
        <taxon>Cichoriinae</taxon>
        <taxon>Cichorium</taxon>
    </lineage>
</organism>
<reference evidence="2" key="1">
    <citation type="journal article" date="2022" name="Mol. Ecol. Resour.">
        <title>The genomes of chicory, endive, great burdock and yacon provide insights into Asteraceae palaeo-polyploidization history and plant inulin production.</title>
        <authorList>
            <person name="Fan W."/>
            <person name="Wang S."/>
            <person name="Wang H."/>
            <person name="Wang A."/>
            <person name="Jiang F."/>
            <person name="Liu H."/>
            <person name="Zhao H."/>
            <person name="Xu D."/>
            <person name="Zhang Y."/>
        </authorList>
    </citation>
    <scope>NUCLEOTIDE SEQUENCE [LARGE SCALE GENOMIC DNA]</scope>
    <source>
        <strain evidence="2">cv. Punajuju</strain>
    </source>
</reference>
<evidence type="ECO:0000313" key="1">
    <source>
        <dbReference type="EMBL" id="KAI3690423.1"/>
    </source>
</evidence>
<protein>
    <submittedName>
        <fullName evidence="1">Uncharacterized protein</fullName>
    </submittedName>
</protein>
<name>A0ACB8YZ83_CICIN</name>
<keyword evidence="2" id="KW-1185">Reference proteome</keyword>
<reference evidence="1 2" key="2">
    <citation type="journal article" date="2022" name="Mol. Ecol. Resour.">
        <title>The genomes of chicory, endive, great burdock and yacon provide insights into Asteraceae paleo-polyploidization history and plant inulin production.</title>
        <authorList>
            <person name="Fan W."/>
            <person name="Wang S."/>
            <person name="Wang H."/>
            <person name="Wang A."/>
            <person name="Jiang F."/>
            <person name="Liu H."/>
            <person name="Zhao H."/>
            <person name="Xu D."/>
            <person name="Zhang Y."/>
        </authorList>
    </citation>
    <scope>NUCLEOTIDE SEQUENCE [LARGE SCALE GENOMIC DNA]</scope>
    <source>
        <strain evidence="2">cv. Punajuju</strain>
        <tissue evidence="1">Leaves</tissue>
    </source>
</reference>
<dbReference type="Proteomes" id="UP001055811">
    <property type="component" value="Linkage Group LG09"/>
</dbReference>
<sequence length="271" mass="30567">MWVYRHAVHFAPPPYNRFLWIALLSRIPVFTFPHRPKNFPYYNSIFNLRPQRSVPHDTISGFRTASPVSNAWISEVHHSSSSLGLLQTQIKINPFPRKKSCFPKHSVNFKTNSVSSDPYNSMTWRQAGRLKCRALDVEILTTENALEFSSAAKEETLEGDRSGQHPTQALLDVYTIEREIGKLDGIKVGLVGDLDNGRTVRSLAYLLAKYNDVKIYFVSPDVVKMKTSYKSTSLPDFLSSVDSIRPPAGRHLPHPASSLPSTLPYSPPTVR</sequence>
<proteinExistence type="predicted"/>
<gene>
    <name evidence="1" type="ORF">L2E82_48448</name>
</gene>
<evidence type="ECO:0000313" key="2">
    <source>
        <dbReference type="Proteomes" id="UP001055811"/>
    </source>
</evidence>
<dbReference type="EMBL" id="CM042017">
    <property type="protein sequence ID" value="KAI3690423.1"/>
    <property type="molecule type" value="Genomic_DNA"/>
</dbReference>